<dbReference type="GeneID" id="19328905"/>
<evidence type="ECO:0000256" key="1">
    <source>
        <dbReference type="SAM" id="MobiDB-lite"/>
    </source>
</evidence>
<dbReference type="HOGENOM" id="CLU_1705487_0_0_1"/>
<feature type="compositionally biased region" description="Acidic residues" evidence="1">
    <location>
        <begin position="115"/>
        <end position="124"/>
    </location>
</feature>
<feature type="region of interest" description="Disordered" evidence="1">
    <location>
        <begin position="92"/>
        <end position="154"/>
    </location>
</feature>
<sequence length="154" mass="17295">MGANMEVQRALVDTASLALNGEVDSVEFVKMAKIAFVDAQAKKAQDESCQRVVNQADMRNPKAQAKVIKKFNKSRESKTHYHLKKDKYAKKPLAELFRKPSTTSGKGDKMKCDPVLDESDDSEADDTKPTNPKRRVKADRTAAFSRPRRGMHNK</sequence>
<gene>
    <name evidence="2" type="ORF">UCRPA7_8086</name>
</gene>
<evidence type="ECO:0000313" key="3">
    <source>
        <dbReference type="Proteomes" id="UP000014074"/>
    </source>
</evidence>
<dbReference type="AlphaFoldDB" id="R8BAS6"/>
<dbReference type="KEGG" id="tmn:UCRPA7_8086"/>
<dbReference type="Proteomes" id="UP000014074">
    <property type="component" value="Unassembled WGS sequence"/>
</dbReference>
<protein>
    <submittedName>
        <fullName evidence="2">Uncharacterized protein</fullName>
    </submittedName>
</protein>
<reference evidence="3" key="1">
    <citation type="journal article" date="2013" name="Genome Announc.">
        <title>Draft genome sequence of the ascomycete Phaeoacremonium aleophilum strain UCR-PA7, a causal agent of the esca disease complex in grapevines.</title>
        <authorList>
            <person name="Blanco-Ulate B."/>
            <person name="Rolshausen P."/>
            <person name="Cantu D."/>
        </authorList>
    </citation>
    <scope>NUCLEOTIDE SEQUENCE [LARGE SCALE GENOMIC DNA]</scope>
    <source>
        <strain evidence="3">UCR-PA7</strain>
    </source>
</reference>
<dbReference type="EMBL" id="KB933348">
    <property type="protein sequence ID" value="EON96423.1"/>
    <property type="molecule type" value="Genomic_DNA"/>
</dbReference>
<keyword evidence="3" id="KW-1185">Reference proteome</keyword>
<accession>R8BAS6</accession>
<evidence type="ECO:0000313" key="2">
    <source>
        <dbReference type="EMBL" id="EON96423.1"/>
    </source>
</evidence>
<organism evidence="2 3">
    <name type="scientific">Phaeoacremonium minimum (strain UCR-PA7)</name>
    <name type="common">Esca disease fungus</name>
    <name type="synonym">Togninia minima</name>
    <dbReference type="NCBI Taxonomy" id="1286976"/>
    <lineage>
        <taxon>Eukaryota</taxon>
        <taxon>Fungi</taxon>
        <taxon>Dikarya</taxon>
        <taxon>Ascomycota</taxon>
        <taxon>Pezizomycotina</taxon>
        <taxon>Sordariomycetes</taxon>
        <taxon>Sordariomycetidae</taxon>
        <taxon>Togniniales</taxon>
        <taxon>Togniniaceae</taxon>
        <taxon>Phaeoacremonium</taxon>
    </lineage>
</organism>
<name>R8BAS6_PHAM7</name>
<dbReference type="RefSeq" id="XP_007918797.1">
    <property type="nucleotide sequence ID" value="XM_007920606.1"/>
</dbReference>
<proteinExistence type="predicted"/>